<keyword evidence="3" id="KW-1185">Reference proteome</keyword>
<dbReference type="AlphaFoldDB" id="A0AAW2DJ32"/>
<dbReference type="EMBL" id="JAZDWU010000002">
    <property type="protein sequence ID" value="KAL0010114.1"/>
    <property type="molecule type" value="Genomic_DNA"/>
</dbReference>
<evidence type="ECO:0000256" key="1">
    <source>
        <dbReference type="SAM" id="MobiDB-lite"/>
    </source>
</evidence>
<feature type="compositionally biased region" description="Polar residues" evidence="1">
    <location>
        <begin position="421"/>
        <end position="431"/>
    </location>
</feature>
<evidence type="ECO:0000313" key="2">
    <source>
        <dbReference type="EMBL" id="KAL0010114.1"/>
    </source>
</evidence>
<protein>
    <submittedName>
        <fullName evidence="2">Uncharacterized protein</fullName>
    </submittedName>
</protein>
<reference evidence="2 3" key="1">
    <citation type="submission" date="2024-01" db="EMBL/GenBank/DDBJ databases">
        <title>A telomere-to-telomere, gap-free genome of sweet tea (Lithocarpus litseifolius).</title>
        <authorList>
            <person name="Zhou J."/>
        </authorList>
    </citation>
    <scope>NUCLEOTIDE SEQUENCE [LARGE SCALE GENOMIC DNA]</scope>
    <source>
        <strain evidence="2">Zhou-2022a</strain>
        <tissue evidence="2">Leaf</tissue>
    </source>
</reference>
<sequence length="713" mass="77710">MGGSSFVFIESKSFEFVLEEGGSFFSLCIYERGRHTSRSVRMGKESAKRILSHVEELSSKQKPGQFARTVREGDRIIILQLGSNAHGTFLLFSELDNGRRRGSIIIPEGYLGSGWRRFGIHLRKTIFPVSQNFGVQHRRTIMKLVGVMENLRQKSEGAGNKGKEMMSGFQNLNPSFSWGGNSGIDKVSDAVVVTSVIKDVACCSGNISPTLDITLRVERGIEGEWHVISSKVIEVGPIIAKPSGVHKLHSFKSVLSKGSGPRPHAAWKPKAQTGLHKALSHKPKLQSSTSKPTLFEFGGTQSSVATYTIPSPACNTAAQLCEPSPQPSVSDCHDLRIGSLLSACANTSYASVSPLSAPLQVAPGLGSSAAPTFAACDSDFGSSPRHSSKPSDLPPLYNQKVGCCLPTGDGVGMGSGEGNFETDSARSTQQEEGSEKTEQILTTAPQDFGPTLSDYVDQLALEGVVIPGKESLVNEGQIISRISEYDGVEGSVVSEFGSEGEAWDAEEGLLNWEHLGEPLEVVPLAVDNSVVMEIPTGVEKGCTVDVDNSKLSLWVTNRIKAFQKSVGTSLEGFEEQVTGLLLALEARRKKRMLDIAPQRKMGKAGLKGHRELKKLLNSWGEEKESERSGNTHLPQFRILTPLYVWCLPSLSSSVFLGYFLCSLSLDSRALFKPHRECFVFWLLVHELFFVVEEEEEEEVEVEVEEEDELSKLS</sequence>
<accession>A0AAW2DJ32</accession>
<gene>
    <name evidence="2" type="ORF">SO802_005222</name>
</gene>
<evidence type="ECO:0000313" key="3">
    <source>
        <dbReference type="Proteomes" id="UP001459277"/>
    </source>
</evidence>
<dbReference type="Proteomes" id="UP001459277">
    <property type="component" value="Unassembled WGS sequence"/>
</dbReference>
<name>A0AAW2DJ32_9ROSI</name>
<organism evidence="2 3">
    <name type="scientific">Lithocarpus litseifolius</name>
    <dbReference type="NCBI Taxonomy" id="425828"/>
    <lineage>
        <taxon>Eukaryota</taxon>
        <taxon>Viridiplantae</taxon>
        <taxon>Streptophyta</taxon>
        <taxon>Embryophyta</taxon>
        <taxon>Tracheophyta</taxon>
        <taxon>Spermatophyta</taxon>
        <taxon>Magnoliopsida</taxon>
        <taxon>eudicotyledons</taxon>
        <taxon>Gunneridae</taxon>
        <taxon>Pentapetalae</taxon>
        <taxon>rosids</taxon>
        <taxon>fabids</taxon>
        <taxon>Fagales</taxon>
        <taxon>Fagaceae</taxon>
        <taxon>Lithocarpus</taxon>
    </lineage>
</organism>
<comment type="caution">
    <text evidence="2">The sequence shown here is derived from an EMBL/GenBank/DDBJ whole genome shotgun (WGS) entry which is preliminary data.</text>
</comment>
<feature type="region of interest" description="Disordered" evidence="1">
    <location>
        <begin position="412"/>
        <end position="437"/>
    </location>
</feature>
<proteinExistence type="predicted"/>